<dbReference type="InterPro" id="IPR020046">
    <property type="entry name" value="5-3_exonucl_a-hlix_arch_N"/>
</dbReference>
<dbReference type="InterPro" id="IPR002421">
    <property type="entry name" value="5-3_exonuclease"/>
</dbReference>
<dbReference type="NCBIfam" id="NF004397">
    <property type="entry name" value="PRK05755.1"/>
    <property type="match status" value="1"/>
</dbReference>
<dbReference type="InterPro" id="IPR036397">
    <property type="entry name" value="RNaseH_sf"/>
</dbReference>
<dbReference type="InterPro" id="IPR008918">
    <property type="entry name" value="HhH2"/>
</dbReference>
<dbReference type="GO" id="GO:0003887">
    <property type="term" value="F:DNA-directed DNA polymerase activity"/>
    <property type="evidence" value="ECO:0007669"/>
    <property type="project" value="UniProtKB-UniRule"/>
</dbReference>
<evidence type="ECO:0000259" key="18">
    <source>
        <dbReference type="SMART" id="SM00482"/>
    </source>
</evidence>
<dbReference type="FunFam" id="1.20.1060.10:FF:000001">
    <property type="entry name" value="DNA polymerase I"/>
    <property type="match status" value="1"/>
</dbReference>
<comment type="subunit">
    <text evidence="16">Single-chain monomer with multiple functions.</text>
</comment>
<keyword evidence="13 16" id="KW-0234">DNA repair</keyword>
<dbReference type="InterPro" id="IPR012337">
    <property type="entry name" value="RNaseH-like_sf"/>
</dbReference>
<dbReference type="InterPro" id="IPR019760">
    <property type="entry name" value="DNA-dir_DNA_pol_A_CS"/>
</dbReference>
<reference evidence="19" key="2">
    <citation type="submission" date="2002-08" db="EMBL/GenBank/DDBJ databases">
        <authorList>
            <person name="Liolios K.G."/>
            <person name="Chu L."/>
            <person name="Ostrovskaya O."/>
            <person name="Mendybaeva N."/>
            <person name="Koukharenko V."/>
            <person name="Gerdes S."/>
            <person name="Kyrpides N."/>
            <person name="Overbeek R."/>
        </authorList>
    </citation>
    <scope>NUCLEOTIDE SEQUENCE</scope>
</reference>
<dbReference type="GO" id="GO:0008409">
    <property type="term" value="F:5'-3' exonuclease activity"/>
    <property type="evidence" value="ECO:0007669"/>
    <property type="project" value="UniProtKB-UniRule"/>
</dbReference>
<evidence type="ECO:0000256" key="14">
    <source>
        <dbReference type="ARBA" id="ARBA00049244"/>
    </source>
</evidence>
<dbReference type="SUPFAM" id="SSF56672">
    <property type="entry name" value="DNA/RNA polymerases"/>
    <property type="match status" value="1"/>
</dbReference>
<protein>
    <recommendedName>
        <fullName evidence="3 15">DNA polymerase I</fullName>
        <ecNumber evidence="2 15">2.7.7.7</ecNumber>
    </recommendedName>
</protein>
<dbReference type="InterPro" id="IPR043502">
    <property type="entry name" value="DNA/RNA_pol_sf"/>
</dbReference>
<dbReference type="SUPFAM" id="SSF88723">
    <property type="entry name" value="PIN domain-like"/>
    <property type="match status" value="1"/>
</dbReference>
<evidence type="ECO:0000256" key="13">
    <source>
        <dbReference type="ARBA" id="ARBA00023204"/>
    </source>
</evidence>
<dbReference type="PROSITE" id="PS00447">
    <property type="entry name" value="DNA_POLYMERASE_A"/>
    <property type="match status" value="1"/>
</dbReference>
<evidence type="ECO:0000256" key="6">
    <source>
        <dbReference type="ARBA" id="ARBA00022705"/>
    </source>
</evidence>
<dbReference type="PANTHER" id="PTHR10133">
    <property type="entry name" value="DNA POLYMERASE I"/>
    <property type="match status" value="1"/>
</dbReference>
<dbReference type="SUPFAM" id="SSF47807">
    <property type="entry name" value="5' to 3' exonuclease, C-terminal subdomain"/>
    <property type="match status" value="1"/>
</dbReference>
<evidence type="ECO:0000256" key="4">
    <source>
        <dbReference type="ARBA" id="ARBA00022679"/>
    </source>
</evidence>
<dbReference type="CDD" id="cd06140">
    <property type="entry name" value="DNA_polA_I_Bacillus_like_exo"/>
    <property type="match status" value="1"/>
</dbReference>
<evidence type="ECO:0000256" key="10">
    <source>
        <dbReference type="ARBA" id="ARBA00022839"/>
    </source>
</evidence>
<dbReference type="CDD" id="cd09859">
    <property type="entry name" value="PIN_53EXO"/>
    <property type="match status" value="1"/>
</dbReference>
<comment type="function">
    <text evidence="16">In addition to polymerase activity, this DNA polymerase exhibits 5'-3' exonuclease activity.</text>
</comment>
<dbReference type="Pfam" id="PF02739">
    <property type="entry name" value="5_3_exonuc_N"/>
    <property type="match status" value="1"/>
</dbReference>
<evidence type="ECO:0000259" key="17">
    <source>
        <dbReference type="SMART" id="SM00475"/>
    </source>
</evidence>
<dbReference type="SUPFAM" id="SSF53098">
    <property type="entry name" value="Ribonuclease H-like"/>
    <property type="match status" value="1"/>
</dbReference>
<dbReference type="NCBIfam" id="TIGR00593">
    <property type="entry name" value="pola"/>
    <property type="match status" value="1"/>
</dbReference>
<keyword evidence="8 16" id="KW-0227">DNA damage</keyword>
<dbReference type="Gene3D" id="1.20.1060.10">
    <property type="entry name" value="Taq DNA Polymerase, Chain T, domain 4"/>
    <property type="match status" value="1"/>
</dbReference>
<dbReference type="CDD" id="cd09898">
    <property type="entry name" value="H3TH_53EXO"/>
    <property type="match status" value="1"/>
</dbReference>
<dbReference type="InterPro" id="IPR002298">
    <property type="entry name" value="DNA_polymerase_A"/>
</dbReference>
<keyword evidence="5 16" id="KW-0548">Nucleotidyltransferase</keyword>
<dbReference type="AlphaFoldDB" id="Q8GDN6"/>
<dbReference type="InterPro" id="IPR020045">
    <property type="entry name" value="DNA_polI_H3TH"/>
</dbReference>
<evidence type="ECO:0000256" key="7">
    <source>
        <dbReference type="ARBA" id="ARBA00022722"/>
    </source>
</evidence>
<organism evidence="19">
    <name type="scientific">Heliobacterium mobile</name>
    <name type="common">Heliobacillus mobilis</name>
    <dbReference type="NCBI Taxonomy" id="28064"/>
    <lineage>
        <taxon>Bacteria</taxon>
        <taxon>Bacillati</taxon>
        <taxon>Bacillota</taxon>
        <taxon>Clostridia</taxon>
        <taxon>Eubacteriales</taxon>
        <taxon>Heliobacteriaceae</taxon>
        <taxon>Heliobacterium</taxon>
    </lineage>
</organism>
<keyword evidence="4 16" id="KW-0808">Transferase</keyword>
<sequence length="932" mass="104461">MVLKEPCFVKNSVFMVIDGSSLLHRAFYALPPMSSSQGVPTNAVYGFLTMFERLRREYQPEYLAVCLDKSRTTFRTQTFEGYKAQRGATPDDLRPQFGLLKEVMAAHDIGVYEQEGFEADDIIGTLSCLAKEKGIYTLIVTGDRDAWQLISPGVEVLLTRKGISEVERYDEEALKEKVGLSPKQIIDLKGLMGDTSDNIPGVPGVGEKTALKLLEQFGTMETLYDRVEEVKGKLKEKLVTHKEQAFLSKKLATIVCDMDIAIDWESLKRMQADPAVLRKLYTDLEFRSLLKNLPLPEGEESAEAVLFAKEGNEPPNKQAVLAKGSTKETDGSIDVQVDAPLNVSYQKVEDEGQRDEMLAELMRLGQEPGYRTAILAAWEGPPRKGLLKQMALAVGQEAHPEPPRVWVVDDPGPIFAEAKPFWSSEKHRKLFYDVKSLWLLARQEDVEIQGIDGDGLIGAYLLDPLANNYSLARLAHELIDWKISPEAGKQVLPAEDAALAVAGLFHLTPAMEAKLGEESLGKLYRDVELPLAPILGSMEWIGIKVNPKVLQDMAGELNSDIQKLQAEIHELAGETFNINSTQQFGKILFEKLGLPVIKRTKTGYSTDVEVLEELSDRHPIVPKVLEFRQLMKLKSTYVEGLLPLIDGPEGRIHTSFNQSVTATGRLSSTEPNLQNIPVRLEQGRHIRKAFIAPEPGWTLLAADYSQIELRILAHLSDDPSFKDAFAKNQDIHTRTASEVFDVPMGNVTREMRRRAKAVNFGIVYGISDFGLSRDLGVTRGEAKEYIEGYFRRYHGVRGYIDRIIAEARQQGFVTTLLGRRRRLPDLFVKNKIRQNFGERTAMNTPIQGTAADIIKAAMVKIPKALKDHGLKTRMLLQVHDELIFEVPEEELTVVAPLIKRIMEKTIEISVPLTVDVKKGANWYDMKPYTLEE</sequence>
<dbReference type="GO" id="GO:0003677">
    <property type="term" value="F:DNA binding"/>
    <property type="evidence" value="ECO:0007669"/>
    <property type="project" value="UniProtKB-UniRule"/>
</dbReference>
<feature type="domain" description="5'-3' exonuclease" evidence="17">
    <location>
        <begin position="9"/>
        <end position="270"/>
    </location>
</feature>
<evidence type="ECO:0000256" key="5">
    <source>
        <dbReference type="ARBA" id="ARBA00022695"/>
    </source>
</evidence>
<feature type="non-terminal residue" evidence="19">
    <location>
        <position position="932"/>
    </location>
</feature>
<dbReference type="Pfam" id="PF22619">
    <property type="entry name" value="DNA_polI_exo1"/>
    <property type="match status" value="1"/>
</dbReference>
<feature type="domain" description="DNA-directed DNA polymerase family A palm" evidence="18">
    <location>
        <begin position="683"/>
        <end position="890"/>
    </location>
</feature>
<keyword evidence="7" id="KW-0540">Nuclease</keyword>
<keyword evidence="12 16" id="KW-0238">DNA-binding</keyword>
<dbReference type="CDD" id="cd08637">
    <property type="entry name" value="DNA_pol_A_pol_I_C"/>
    <property type="match status" value="1"/>
</dbReference>
<keyword evidence="11 16" id="KW-0239">DNA-directed DNA polymerase</keyword>
<evidence type="ECO:0000256" key="16">
    <source>
        <dbReference type="RuleBase" id="RU004460"/>
    </source>
</evidence>
<evidence type="ECO:0000256" key="2">
    <source>
        <dbReference type="ARBA" id="ARBA00012417"/>
    </source>
</evidence>
<dbReference type="FunFam" id="3.40.50.1010:FF:000001">
    <property type="entry name" value="DNA polymerase I"/>
    <property type="match status" value="1"/>
</dbReference>
<dbReference type="Pfam" id="PF00476">
    <property type="entry name" value="DNA_pol_A"/>
    <property type="match status" value="1"/>
</dbReference>
<dbReference type="FunFam" id="1.10.150.20:FF:000003">
    <property type="entry name" value="DNA polymerase I"/>
    <property type="match status" value="1"/>
</dbReference>
<dbReference type="PANTHER" id="PTHR10133:SF27">
    <property type="entry name" value="DNA POLYMERASE NU"/>
    <property type="match status" value="1"/>
</dbReference>
<accession>Q8GDN6</accession>
<evidence type="ECO:0000256" key="8">
    <source>
        <dbReference type="ARBA" id="ARBA00022763"/>
    </source>
</evidence>
<dbReference type="InterPro" id="IPR029060">
    <property type="entry name" value="PIN-like_dom_sf"/>
</dbReference>
<dbReference type="InterPro" id="IPR036279">
    <property type="entry name" value="5-3_exonuclease_C_sf"/>
</dbReference>
<evidence type="ECO:0000256" key="9">
    <source>
        <dbReference type="ARBA" id="ARBA00022801"/>
    </source>
</evidence>
<evidence type="ECO:0000313" key="19">
    <source>
        <dbReference type="EMBL" id="AAN87544.1"/>
    </source>
</evidence>
<evidence type="ECO:0000256" key="12">
    <source>
        <dbReference type="ARBA" id="ARBA00023125"/>
    </source>
</evidence>
<reference evidence="19" key="1">
    <citation type="journal article" date="2002" name="Science">
        <title>Whole-genome analysis of photosynthetic prokaryotes.</title>
        <authorList>
            <person name="Raymond J."/>
            <person name="Zhaxybayeva O."/>
            <person name="Gogarten J.P."/>
            <person name="Gerdes S.Y."/>
            <person name="Blankenship R.E."/>
        </authorList>
    </citation>
    <scope>NUCLEOTIDE SEQUENCE</scope>
</reference>
<keyword evidence="6 16" id="KW-0235">DNA replication</keyword>
<dbReference type="InterPro" id="IPR054690">
    <property type="entry name" value="DNA_polI_exonuclease"/>
</dbReference>
<dbReference type="GO" id="GO:0006302">
    <property type="term" value="P:double-strand break repair"/>
    <property type="evidence" value="ECO:0007669"/>
    <property type="project" value="TreeGrafter"/>
</dbReference>
<dbReference type="GO" id="GO:0006261">
    <property type="term" value="P:DNA-templated DNA replication"/>
    <property type="evidence" value="ECO:0007669"/>
    <property type="project" value="UniProtKB-UniRule"/>
</dbReference>
<evidence type="ECO:0000256" key="11">
    <source>
        <dbReference type="ARBA" id="ARBA00022932"/>
    </source>
</evidence>
<gene>
    <name evidence="16" type="primary">polA</name>
</gene>
<comment type="catalytic activity">
    <reaction evidence="14 16">
        <text>DNA(n) + a 2'-deoxyribonucleoside 5'-triphosphate = DNA(n+1) + diphosphate</text>
        <dbReference type="Rhea" id="RHEA:22508"/>
        <dbReference type="Rhea" id="RHEA-COMP:17339"/>
        <dbReference type="Rhea" id="RHEA-COMP:17340"/>
        <dbReference type="ChEBI" id="CHEBI:33019"/>
        <dbReference type="ChEBI" id="CHEBI:61560"/>
        <dbReference type="ChEBI" id="CHEBI:173112"/>
        <dbReference type="EC" id="2.7.7.7"/>
    </reaction>
</comment>
<dbReference type="Gene3D" id="3.30.70.370">
    <property type="match status" value="1"/>
</dbReference>
<dbReference type="InterPro" id="IPR018320">
    <property type="entry name" value="DNA_polymerase_1"/>
</dbReference>
<keyword evidence="10 16" id="KW-0269">Exonuclease</keyword>
<dbReference type="SMART" id="SM00482">
    <property type="entry name" value="POLAc"/>
    <property type="match status" value="1"/>
</dbReference>
<dbReference type="SMART" id="SM00475">
    <property type="entry name" value="53EXOc"/>
    <property type="match status" value="1"/>
</dbReference>
<dbReference type="Pfam" id="PF01367">
    <property type="entry name" value="5_3_exonuc"/>
    <property type="match status" value="1"/>
</dbReference>
<evidence type="ECO:0000256" key="15">
    <source>
        <dbReference type="NCBIfam" id="TIGR00593"/>
    </source>
</evidence>
<evidence type="ECO:0000256" key="3">
    <source>
        <dbReference type="ARBA" id="ARBA00020311"/>
    </source>
</evidence>
<dbReference type="FunFam" id="1.10.150.20:FF:000002">
    <property type="entry name" value="DNA polymerase I"/>
    <property type="match status" value="1"/>
</dbReference>
<dbReference type="EC" id="2.7.7.7" evidence="2 15"/>
<dbReference type="InterPro" id="IPR001098">
    <property type="entry name" value="DNA-dir_DNA_pol_A_palm_dom"/>
</dbReference>
<dbReference type="PRINTS" id="PR00868">
    <property type="entry name" value="DNAPOLI"/>
</dbReference>
<evidence type="ECO:0000256" key="1">
    <source>
        <dbReference type="ARBA" id="ARBA00007705"/>
    </source>
</evidence>
<dbReference type="Gene3D" id="3.40.50.1010">
    <property type="entry name" value="5'-nuclease"/>
    <property type="match status" value="1"/>
</dbReference>
<proteinExistence type="inferred from homology"/>
<dbReference type="Gene3D" id="1.10.150.20">
    <property type="entry name" value="5' to 3' exonuclease, C-terminal subdomain"/>
    <property type="match status" value="2"/>
</dbReference>
<dbReference type="Gene3D" id="3.30.420.10">
    <property type="entry name" value="Ribonuclease H-like superfamily/Ribonuclease H"/>
    <property type="match status" value="1"/>
</dbReference>
<keyword evidence="9 16" id="KW-0378">Hydrolase</keyword>
<dbReference type="SMART" id="SM00279">
    <property type="entry name" value="HhH2"/>
    <property type="match status" value="1"/>
</dbReference>
<name>Q8GDN6_HELMO</name>
<dbReference type="EMBL" id="AY142940">
    <property type="protein sequence ID" value="AAN87544.1"/>
    <property type="molecule type" value="Genomic_DNA"/>
</dbReference>
<comment type="similarity">
    <text evidence="1 16">Belongs to the DNA polymerase type-A family.</text>
</comment>